<dbReference type="InterPro" id="IPR011010">
    <property type="entry name" value="DNA_brk_join_enz"/>
</dbReference>
<sequence length="686" mass="80230">MQLLYSLNELQSNFDSRLGLCGETKIKYEQLRYLIHHQKWFQKFYIYIENNDLTSEPDVSLYSYVFFIDEIHEFKSRFLSLGQISKKVNVKEDTIGRWIKKGYFGEVEAYQWSKNKKVYDSFTISNNFDIAKIKAKTAQQLAYKNLSKSISYENYLNEDLLKVIDDYIDHRQSFTPKIILNKKVETASGFSSKKSADKHRHILYLAFFKIIAARCGIRDLNFSVESYPDLSDAKWTNYDKNVFNLDQFCSGDINALSKNLSIETLASRYVPALIPFIQYYLMQKEKDLKVLARKENWDFQKRYFGDKNLEDLQETMLQDLLQVTKPLKTDNNDEKSFLSREEYVKTFQKVFRRYGIREALILEFAFRLGLRRFETASVAVEDFWIDNSGYLKKDSSGYGRCYFPEAKSKATGADKYGILIPESLVDLCNLYLKNLLYFNCPFENHKKFAGKVFEGKYGNNKKYKESHGFFFRRSTNYSDPNQGISAETVGRFLREMRGELSFLDAKDRSLLSYHNGRHTLNEWVENSIVSKQSSRYVDFAADLQMRHKPGGRNLGKQKYRKHNNDLLYKEVIDNSINFPFDLDLLKIWEIEKGYKETEQSIDNTSKVPGTPLDGSSKNGEQLAASSEHLIPNGEKKTLINHLSDIEQKLIETKQCPKGMEPTDWLKQRAVWIKEKDILTQKIQKNI</sequence>
<dbReference type="EMBL" id="PGUY01000063">
    <property type="protein sequence ID" value="PLT28203.1"/>
    <property type="molecule type" value="Genomic_DNA"/>
</dbReference>
<feature type="region of interest" description="Disordered" evidence="2">
    <location>
        <begin position="599"/>
        <end position="622"/>
    </location>
</feature>
<evidence type="ECO:0000256" key="2">
    <source>
        <dbReference type="SAM" id="MobiDB-lite"/>
    </source>
</evidence>
<keyword evidence="1" id="KW-0233">DNA recombination</keyword>
<evidence type="ECO:0000313" key="3">
    <source>
        <dbReference type="EMBL" id="PLT28203.1"/>
    </source>
</evidence>
<proteinExistence type="predicted"/>
<protein>
    <recommendedName>
        <fullName evidence="5">Integrase</fullName>
    </recommendedName>
</protein>
<keyword evidence="4" id="KW-1185">Reference proteome</keyword>
<gene>
    <name evidence="3" type="ORF">CUU66_19870</name>
</gene>
<accession>A0A2N5M1P5</accession>
<dbReference type="RefSeq" id="WP_101645143.1">
    <property type="nucleotide sequence ID" value="NZ_PGUY01000063.1"/>
</dbReference>
<dbReference type="Proteomes" id="UP000234748">
    <property type="component" value="Unassembled WGS sequence"/>
</dbReference>
<dbReference type="Gene3D" id="1.10.443.10">
    <property type="entry name" value="Intergrase catalytic core"/>
    <property type="match status" value="1"/>
</dbReference>
<dbReference type="GO" id="GO:0003677">
    <property type="term" value="F:DNA binding"/>
    <property type="evidence" value="ECO:0007669"/>
    <property type="project" value="InterPro"/>
</dbReference>
<dbReference type="GO" id="GO:0015074">
    <property type="term" value="P:DNA integration"/>
    <property type="evidence" value="ECO:0007669"/>
    <property type="project" value="InterPro"/>
</dbReference>
<dbReference type="SUPFAM" id="SSF56349">
    <property type="entry name" value="DNA breaking-rejoining enzymes"/>
    <property type="match status" value="1"/>
</dbReference>
<feature type="compositionally biased region" description="Polar residues" evidence="2">
    <location>
        <begin position="600"/>
        <end position="619"/>
    </location>
</feature>
<dbReference type="InterPro" id="IPR013762">
    <property type="entry name" value="Integrase-like_cat_sf"/>
</dbReference>
<evidence type="ECO:0000256" key="1">
    <source>
        <dbReference type="ARBA" id="ARBA00023172"/>
    </source>
</evidence>
<evidence type="ECO:0000313" key="4">
    <source>
        <dbReference type="Proteomes" id="UP000234748"/>
    </source>
</evidence>
<dbReference type="OrthoDB" id="2745951at2"/>
<name>A0A2N5M1P5_9BACI</name>
<evidence type="ECO:0008006" key="5">
    <source>
        <dbReference type="Google" id="ProtNLM"/>
    </source>
</evidence>
<comment type="caution">
    <text evidence="3">The sequence shown here is derived from an EMBL/GenBank/DDBJ whole genome shotgun (WGS) entry which is preliminary data.</text>
</comment>
<reference evidence="3 4" key="1">
    <citation type="submission" date="2017-11" db="EMBL/GenBank/DDBJ databases">
        <title>Comparitive Functional Genomics of Dry Heat Resistant strains isolated from the Viking Spacecraft.</title>
        <authorList>
            <person name="Seuylemezian A."/>
            <person name="Cooper K."/>
            <person name="Vaishampayan P."/>
        </authorList>
    </citation>
    <scope>NUCLEOTIDE SEQUENCE [LARGE SCALE GENOMIC DNA]</scope>
    <source>
        <strain evidence="3 4">V1-29</strain>
    </source>
</reference>
<dbReference type="GO" id="GO:0006310">
    <property type="term" value="P:DNA recombination"/>
    <property type="evidence" value="ECO:0007669"/>
    <property type="project" value="UniProtKB-KW"/>
</dbReference>
<dbReference type="AlphaFoldDB" id="A0A2N5M1P5"/>
<organism evidence="3 4">
    <name type="scientific">Peribacillus deserti</name>
    <dbReference type="NCBI Taxonomy" id="673318"/>
    <lineage>
        <taxon>Bacteria</taxon>
        <taxon>Bacillati</taxon>
        <taxon>Bacillota</taxon>
        <taxon>Bacilli</taxon>
        <taxon>Bacillales</taxon>
        <taxon>Bacillaceae</taxon>
        <taxon>Peribacillus</taxon>
    </lineage>
</organism>